<dbReference type="EMBL" id="GBRH01265114">
    <property type="protein sequence ID" value="JAD32781.1"/>
    <property type="molecule type" value="Transcribed_RNA"/>
</dbReference>
<evidence type="ECO:0000313" key="1">
    <source>
        <dbReference type="EMBL" id="JAD32781.1"/>
    </source>
</evidence>
<sequence length="26" mass="3084">MFLHFRFLVSYSLICACARKRICTFG</sequence>
<name>A0A0A8Z1U2_ARUDO</name>
<proteinExistence type="predicted"/>
<reference evidence="1" key="1">
    <citation type="submission" date="2014-09" db="EMBL/GenBank/DDBJ databases">
        <authorList>
            <person name="Magalhaes I.L.F."/>
            <person name="Oliveira U."/>
            <person name="Santos F.R."/>
            <person name="Vidigal T.H.D.A."/>
            <person name="Brescovit A.D."/>
            <person name="Santos A.J."/>
        </authorList>
    </citation>
    <scope>NUCLEOTIDE SEQUENCE</scope>
    <source>
        <tissue evidence="1">Shoot tissue taken approximately 20 cm above the soil surface</tissue>
    </source>
</reference>
<accession>A0A0A8Z1U2</accession>
<reference evidence="1" key="2">
    <citation type="journal article" date="2015" name="Data Brief">
        <title>Shoot transcriptome of the giant reed, Arundo donax.</title>
        <authorList>
            <person name="Barrero R.A."/>
            <person name="Guerrero F.D."/>
            <person name="Moolhuijzen P."/>
            <person name="Goolsby J.A."/>
            <person name="Tidwell J."/>
            <person name="Bellgard S.E."/>
            <person name="Bellgard M.I."/>
        </authorList>
    </citation>
    <scope>NUCLEOTIDE SEQUENCE</scope>
    <source>
        <tissue evidence="1">Shoot tissue taken approximately 20 cm above the soil surface</tissue>
    </source>
</reference>
<dbReference type="PROSITE" id="PS51257">
    <property type="entry name" value="PROKAR_LIPOPROTEIN"/>
    <property type="match status" value="1"/>
</dbReference>
<protein>
    <submittedName>
        <fullName evidence="1">Uncharacterized protein</fullName>
    </submittedName>
</protein>
<dbReference type="AlphaFoldDB" id="A0A0A8Z1U2"/>
<organism evidence="1">
    <name type="scientific">Arundo donax</name>
    <name type="common">Giant reed</name>
    <name type="synonym">Donax arundinaceus</name>
    <dbReference type="NCBI Taxonomy" id="35708"/>
    <lineage>
        <taxon>Eukaryota</taxon>
        <taxon>Viridiplantae</taxon>
        <taxon>Streptophyta</taxon>
        <taxon>Embryophyta</taxon>
        <taxon>Tracheophyta</taxon>
        <taxon>Spermatophyta</taxon>
        <taxon>Magnoliopsida</taxon>
        <taxon>Liliopsida</taxon>
        <taxon>Poales</taxon>
        <taxon>Poaceae</taxon>
        <taxon>PACMAD clade</taxon>
        <taxon>Arundinoideae</taxon>
        <taxon>Arundineae</taxon>
        <taxon>Arundo</taxon>
    </lineage>
</organism>